<dbReference type="InterPro" id="IPR029448">
    <property type="entry name" value="FANCD2"/>
</dbReference>
<dbReference type="EMBL" id="GBRH01214354">
    <property type="protein sequence ID" value="JAD83541.1"/>
    <property type="molecule type" value="Transcribed_RNA"/>
</dbReference>
<comment type="subcellular location">
    <subcellularLocation>
        <location evidence="1">Nucleus</location>
    </subcellularLocation>
</comment>
<dbReference type="AlphaFoldDB" id="A0A0A9D6X0"/>
<dbReference type="PANTHER" id="PTHR32086:SF0">
    <property type="entry name" value="FANCONI ANEMIA GROUP D2 PROTEIN"/>
    <property type="match status" value="1"/>
</dbReference>
<sequence>MKYRRMGIIGALRIVSTIADVNAAVNCSSSQQPNCEEALELLKMAVNSCKFIMLPLLLLYDELAVLLETKVLHSAILEWVGDHVAEFDAHFLADLEDGQLSEKYLCDGIADLNPVCRFFPLSFYF</sequence>
<keyword evidence="4" id="KW-0539">Nucleus</keyword>
<evidence type="ECO:0000313" key="6">
    <source>
        <dbReference type="EMBL" id="JAD83541.1"/>
    </source>
</evidence>
<dbReference type="GO" id="GO:0031573">
    <property type="term" value="P:mitotic intra-S DNA damage checkpoint signaling"/>
    <property type="evidence" value="ECO:0007669"/>
    <property type="project" value="TreeGrafter"/>
</dbReference>
<accession>A0A0A9D6X0</accession>
<reference evidence="6" key="2">
    <citation type="journal article" date="2015" name="Data Brief">
        <title>Shoot transcriptome of the giant reed, Arundo donax.</title>
        <authorList>
            <person name="Barrero R.A."/>
            <person name="Guerrero F.D."/>
            <person name="Moolhuijzen P."/>
            <person name="Goolsby J.A."/>
            <person name="Tidwell J."/>
            <person name="Bellgard S.E."/>
            <person name="Bellgard M.I."/>
        </authorList>
    </citation>
    <scope>NUCLEOTIDE SEQUENCE</scope>
    <source>
        <tissue evidence="6">Shoot tissue taken approximately 20 cm above the soil surface</tissue>
    </source>
</reference>
<evidence type="ECO:0000256" key="5">
    <source>
        <dbReference type="ARBA" id="ARBA00093456"/>
    </source>
</evidence>
<comment type="similarity">
    <text evidence="5">Belongs to the Fanconi anemia protein FANCD2 family.</text>
</comment>
<evidence type="ECO:0000256" key="4">
    <source>
        <dbReference type="ARBA" id="ARBA00023242"/>
    </source>
</evidence>
<dbReference type="GO" id="GO:0070182">
    <property type="term" value="F:DNA polymerase binding"/>
    <property type="evidence" value="ECO:0007669"/>
    <property type="project" value="TreeGrafter"/>
</dbReference>
<keyword evidence="2" id="KW-1017">Isopeptide bond</keyword>
<reference evidence="6" key="1">
    <citation type="submission" date="2014-09" db="EMBL/GenBank/DDBJ databases">
        <authorList>
            <person name="Magalhaes I.L.F."/>
            <person name="Oliveira U."/>
            <person name="Santos F.R."/>
            <person name="Vidigal T.H.D.A."/>
            <person name="Brescovit A.D."/>
            <person name="Santos A.J."/>
        </authorList>
    </citation>
    <scope>NUCLEOTIDE SEQUENCE</scope>
    <source>
        <tissue evidence="6">Shoot tissue taken approximately 20 cm above the soil surface</tissue>
    </source>
</reference>
<dbReference type="GO" id="GO:0000793">
    <property type="term" value="C:condensed chromosome"/>
    <property type="evidence" value="ECO:0007669"/>
    <property type="project" value="TreeGrafter"/>
</dbReference>
<name>A0A0A9D6X0_ARUDO</name>
<dbReference type="GO" id="GO:1990918">
    <property type="term" value="P:double-strand break repair involved in meiotic recombination"/>
    <property type="evidence" value="ECO:0007669"/>
    <property type="project" value="TreeGrafter"/>
</dbReference>
<dbReference type="GO" id="GO:0036297">
    <property type="term" value="P:interstrand cross-link repair"/>
    <property type="evidence" value="ECO:0007669"/>
    <property type="project" value="TreeGrafter"/>
</dbReference>
<dbReference type="GO" id="GO:0007129">
    <property type="term" value="P:homologous chromosome pairing at meiosis"/>
    <property type="evidence" value="ECO:0007669"/>
    <property type="project" value="TreeGrafter"/>
</dbReference>
<keyword evidence="3" id="KW-0832">Ubl conjugation</keyword>
<protein>
    <submittedName>
        <fullName evidence="6">Uncharacterized protein</fullName>
    </submittedName>
</protein>
<proteinExistence type="inferred from homology"/>
<dbReference type="GO" id="GO:0005634">
    <property type="term" value="C:nucleus"/>
    <property type="evidence" value="ECO:0007669"/>
    <property type="project" value="UniProtKB-SubCell"/>
</dbReference>
<evidence type="ECO:0000256" key="2">
    <source>
        <dbReference type="ARBA" id="ARBA00022499"/>
    </source>
</evidence>
<dbReference type="PANTHER" id="PTHR32086">
    <property type="entry name" value="FANCONI ANEMIA GROUP D2 PROTEIN"/>
    <property type="match status" value="1"/>
</dbReference>
<evidence type="ECO:0000256" key="1">
    <source>
        <dbReference type="ARBA" id="ARBA00004123"/>
    </source>
</evidence>
<organism evidence="6">
    <name type="scientific">Arundo donax</name>
    <name type="common">Giant reed</name>
    <name type="synonym">Donax arundinaceus</name>
    <dbReference type="NCBI Taxonomy" id="35708"/>
    <lineage>
        <taxon>Eukaryota</taxon>
        <taxon>Viridiplantae</taxon>
        <taxon>Streptophyta</taxon>
        <taxon>Embryophyta</taxon>
        <taxon>Tracheophyta</taxon>
        <taxon>Spermatophyta</taxon>
        <taxon>Magnoliopsida</taxon>
        <taxon>Liliopsida</taxon>
        <taxon>Poales</taxon>
        <taxon>Poaceae</taxon>
        <taxon>PACMAD clade</taxon>
        <taxon>Arundinoideae</taxon>
        <taxon>Arundineae</taxon>
        <taxon>Arundo</taxon>
    </lineage>
</organism>
<evidence type="ECO:0000256" key="3">
    <source>
        <dbReference type="ARBA" id="ARBA00022843"/>
    </source>
</evidence>
<dbReference type="Pfam" id="PF14631">
    <property type="entry name" value="FancD2"/>
    <property type="match status" value="1"/>
</dbReference>